<evidence type="ECO:0000256" key="6">
    <source>
        <dbReference type="SAM" id="SignalP"/>
    </source>
</evidence>
<keyword evidence="3 5" id="KW-0378">Hydrolase</keyword>
<evidence type="ECO:0000256" key="3">
    <source>
        <dbReference type="ARBA" id="ARBA00022801"/>
    </source>
</evidence>
<dbReference type="OrthoDB" id="9807519at2"/>
<feature type="chain" id="PRO_5015483122" description="Alpha-galactosidase" evidence="6">
    <location>
        <begin position="20"/>
        <end position="415"/>
    </location>
</feature>
<keyword evidence="4 5" id="KW-0326">Glycosidase</keyword>
<proteinExistence type="inferred from homology"/>
<feature type="signal peptide" evidence="6">
    <location>
        <begin position="1"/>
        <end position="19"/>
    </location>
</feature>
<accession>A0A2U2BBE6</accession>
<keyword evidence="9" id="KW-1185">Reference proteome</keyword>
<dbReference type="Gene3D" id="3.20.20.70">
    <property type="entry name" value="Aldolase class I"/>
    <property type="match status" value="1"/>
</dbReference>
<evidence type="ECO:0000256" key="4">
    <source>
        <dbReference type="ARBA" id="ARBA00023295"/>
    </source>
</evidence>
<dbReference type="PRINTS" id="PR00740">
    <property type="entry name" value="GLHYDRLASE27"/>
</dbReference>
<feature type="domain" description="Alpha galactosidase C-terminal" evidence="7">
    <location>
        <begin position="317"/>
        <end position="396"/>
    </location>
</feature>
<dbReference type="EMBL" id="QEWP01000003">
    <property type="protein sequence ID" value="PWE00395.1"/>
    <property type="molecule type" value="Genomic_DNA"/>
</dbReference>
<evidence type="ECO:0000259" key="7">
    <source>
        <dbReference type="Pfam" id="PF17801"/>
    </source>
</evidence>
<dbReference type="RefSeq" id="WP_109263434.1">
    <property type="nucleotide sequence ID" value="NZ_QEWP01000003.1"/>
</dbReference>
<comment type="catalytic activity">
    <reaction evidence="5">
        <text>Hydrolysis of terminal, non-reducing alpha-D-galactose residues in alpha-D-galactosides, including galactose oligosaccharides, galactomannans and galactolipids.</text>
        <dbReference type="EC" id="3.2.1.22"/>
    </reaction>
</comment>
<dbReference type="Pfam" id="PF17801">
    <property type="entry name" value="Melibiase_C"/>
    <property type="match status" value="1"/>
</dbReference>
<dbReference type="InterPro" id="IPR013780">
    <property type="entry name" value="Glyco_hydro_b"/>
</dbReference>
<evidence type="ECO:0000256" key="1">
    <source>
        <dbReference type="ARBA" id="ARBA00009743"/>
    </source>
</evidence>
<evidence type="ECO:0000313" key="8">
    <source>
        <dbReference type="EMBL" id="PWE00395.1"/>
    </source>
</evidence>
<dbReference type="CDD" id="cd14792">
    <property type="entry name" value="GH27"/>
    <property type="match status" value="1"/>
</dbReference>
<reference evidence="8 9" key="1">
    <citation type="submission" date="2018-05" db="EMBL/GenBank/DDBJ databases">
        <title>Marinilabilia rubrum sp. nov., isolated from saltern sediment.</title>
        <authorList>
            <person name="Zhang R."/>
        </authorList>
    </citation>
    <scope>NUCLEOTIDE SEQUENCE [LARGE SCALE GENOMIC DNA]</scope>
    <source>
        <strain evidence="8 9">WTE16</strain>
    </source>
</reference>
<dbReference type="InterPro" id="IPR041233">
    <property type="entry name" value="Melibiase_C"/>
</dbReference>
<dbReference type="InterPro" id="IPR002241">
    <property type="entry name" value="Glyco_hydro_27"/>
</dbReference>
<dbReference type="EC" id="3.2.1.22" evidence="5"/>
<protein>
    <recommendedName>
        <fullName evidence="5">Alpha-galactosidase</fullName>
        <ecNumber evidence="5">3.2.1.22</ecNumber>
    </recommendedName>
    <alternativeName>
        <fullName evidence="5">Melibiase</fullName>
    </alternativeName>
</protein>
<dbReference type="Pfam" id="PF16499">
    <property type="entry name" value="Melibiase_2"/>
    <property type="match status" value="1"/>
</dbReference>
<dbReference type="SUPFAM" id="SSF51445">
    <property type="entry name" value="(Trans)glycosidases"/>
    <property type="match status" value="1"/>
</dbReference>
<dbReference type="PANTHER" id="PTHR11452">
    <property type="entry name" value="ALPHA-GALACTOSIDASE/ALPHA-N-ACETYLGALACTOSAMINIDASE"/>
    <property type="match status" value="1"/>
</dbReference>
<comment type="similarity">
    <text evidence="1 5">Belongs to the glycosyl hydrolase 27 family.</text>
</comment>
<dbReference type="InterPro" id="IPR017853">
    <property type="entry name" value="GH"/>
</dbReference>
<comment type="caution">
    <text evidence="8">The sequence shown here is derived from an EMBL/GenBank/DDBJ whole genome shotgun (WGS) entry which is preliminary data.</text>
</comment>
<organism evidence="8 9">
    <name type="scientific">Marinilabilia rubra</name>
    <dbReference type="NCBI Taxonomy" id="2162893"/>
    <lineage>
        <taxon>Bacteria</taxon>
        <taxon>Pseudomonadati</taxon>
        <taxon>Bacteroidota</taxon>
        <taxon>Bacteroidia</taxon>
        <taxon>Marinilabiliales</taxon>
        <taxon>Marinilabiliaceae</taxon>
        <taxon>Marinilabilia</taxon>
    </lineage>
</organism>
<dbReference type="InterPro" id="IPR013785">
    <property type="entry name" value="Aldolase_TIM"/>
</dbReference>
<keyword evidence="2 6" id="KW-0732">Signal</keyword>
<dbReference type="GO" id="GO:0005975">
    <property type="term" value="P:carbohydrate metabolic process"/>
    <property type="evidence" value="ECO:0007669"/>
    <property type="project" value="InterPro"/>
</dbReference>
<dbReference type="Gene3D" id="2.60.40.1180">
    <property type="entry name" value="Golgi alpha-mannosidase II"/>
    <property type="match status" value="1"/>
</dbReference>
<evidence type="ECO:0000313" key="9">
    <source>
        <dbReference type="Proteomes" id="UP000244956"/>
    </source>
</evidence>
<dbReference type="Proteomes" id="UP000244956">
    <property type="component" value="Unassembled WGS sequence"/>
</dbReference>
<dbReference type="PANTHER" id="PTHR11452:SF75">
    <property type="entry name" value="ALPHA-GALACTOSIDASE MEL1"/>
    <property type="match status" value="1"/>
</dbReference>
<gene>
    <name evidence="8" type="ORF">DDZ16_05510</name>
</gene>
<evidence type="ECO:0000256" key="5">
    <source>
        <dbReference type="RuleBase" id="RU361168"/>
    </source>
</evidence>
<evidence type="ECO:0000256" key="2">
    <source>
        <dbReference type="ARBA" id="ARBA00022729"/>
    </source>
</evidence>
<dbReference type="AlphaFoldDB" id="A0A2U2BBE6"/>
<dbReference type="GO" id="GO:0004557">
    <property type="term" value="F:alpha-galactosidase activity"/>
    <property type="evidence" value="ECO:0007669"/>
    <property type="project" value="UniProtKB-EC"/>
</dbReference>
<name>A0A2U2BBE6_9BACT</name>
<keyword evidence="5" id="KW-1015">Disulfide bond</keyword>
<dbReference type="SUPFAM" id="SSF51011">
    <property type="entry name" value="Glycosyl hydrolase domain"/>
    <property type="match status" value="1"/>
</dbReference>
<sequence>MIRNFTTIFLITLFPLFSAGQDTGTPETPRPRTPIMGWSSWNNFRANISEEIIKAQADAMVATGMHEAGYTHINIDDGFFGGRDENGLLLSHPGRFPNGMKALSDYIHSKGLKAGIYSDAGINTCASYWDNDTIGSGMGLYGHEWSDLNLMLKEWNYDFIKIDWCGGDWMGLDEETRYTLLGNMIRNIRPDVVYNICRWEFPGKWAIQVADSWRISGDISNTFESVMHIVDLNADLWRCSGPGHVNDMDMLQVGRGMTYEEDKTHFSMWCMLNSPLLAGNDLTKMSDETLSILTNKELIAINQDPLVYQARRLEDLGDLELWARPLTSTMSGKVAVALLNRSDQPQIMELDLRKVAIDSSEGYVIRDCWKHETSSKSTQPTKTYEIPAHGVVVLKITGTNPPFNIFQFEKGGKPE</sequence>